<dbReference type="InterPro" id="IPR020103">
    <property type="entry name" value="PsdUridine_synth_cat_dom_sf"/>
</dbReference>
<dbReference type="AlphaFoldDB" id="A0A813GRY6"/>
<proteinExistence type="predicted"/>
<dbReference type="GO" id="GO:0003723">
    <property type="term" value="F:RNA binding"/>
    <property type="evidence" value="ECO:0007669"/>
    <property type="project" value="InterPro"/>
</dbReference>
<dbReference type="InterPro" id="IPR050343">
    <property type="entry name" value="RsuA_PseudoU_synthase"/>
</dbReference>
<dbReference type="Gene3D" id="3.30.70.580">
    <property type="entry name" value="Pseudouridine synthase I, catalytic domain, N-terminal subdomain"/>
    <property type="match status" value="1"/>
</dbReference>
<accession>A0A813GRY6</accession>
<dbReference type="OrthoDB" id="440619at2759"/>
<dbReference type="SUPFAM" id="SSF55120">
    <property type="entry name" value="Pseudouridine synthase"/>
    <property type="match status" value="1"/>
</dbReference>
<name>A0A813GRY6_POLGL</name>
<dbReference type="Gene3D" id="3.30.70.1560">
    <property type="entry name" value="Alpha-L RNA-binding motif"/>
    <property type="match status" value="1"/>
</dbReference>
<keyword evidence="3" id="KW-1185">Reference proteome</keyword>
<evidence type="ECO:0000256" key="1">
    <source>
        <dbReference type="ARBA" id="ARBA00023235"/>
    </source>
</evidence>
<protein>
    <submittedName>
        <fullName evidence="2">Uncharacterized protein</fullName>
    </submittedName>
</protein>
<sequence length="428" mass="45954">MQYFSGEKPEFSINRVDGQWQGSVALRFRGGLARSAGEARGQAAAAALEAVQLWSSHQHVHHAGGAALERDASAESFGAAGAHGSRPDTEVGEFDSTCDYKGLLLRQLQTTLFPKGVRILSEGTDVTYTTQPCVSQINLGSWQACVEFPCLAEMSPCEPIWSPMPSSGEIVTKKKSTQLVALAALKILSSGTRPILPRAYWVPGRAKNSDSPCRVFALFKPRGMVAAMSTDRGGGDMTAWINSIQPGLRWFTIGGMDKNTSGFLLVTNDGPFANGPKALHACEREYWCGVNVARDVDAGALASDACEKLMGGIELSNDVQKKATTNTFVQALEARQLLPDEQAHALSQAVGLGEGVGKRGVRLFFSVTVDTGSFQVLKRMMAAAGVPLATLHLERIGRLRLPDLQLWKPGSHVELSGEDVELLRSLSV</sequence>
<dbReference type="GO" id="GO:0001522">
    <property type="term" value="P:pseudouridine synthesis"/>
    <property type="evidence" value="ECO:0007669"/>
    <property type="project" value="InterPro"/>
</dbReference>
<gene>
    <name evidence="2" type="ORF">PGLA1383_LOCUS42607</name>
</gene>
<dbReference type="PANTHER" id="PTHR47683">
    <property type="entry name" value="PSEUDOURIDINE SYNTHASE FAMILY PROTEIN-RELATED"/>
    <property type="match status" value="1"/>
</dbReference>
<evidence type="ECO:0000313" key="2">
    <source>
        <dbReference type="EMBL" id="CAE8625617.1"/>
    </source>
</evidence>
<evidence type="ECO:0000313" key="3">
    <source>
        <dbReference type="Proteomes" id="UP000654075"/>
    </source>
</evidence>
<dbReference type="EMBL" id="CAJNNV010028739">
    <property type="protein sequence ID" value="CAE8625617.1"/>
    <property type="molecule type" value="Genomic_DNA"/>
</dbReference>
<dbReference type="Proteomes" id="UP000654075">
    <property type="component" value="Unassembled WGS sequence"/>
</dbReference>
<dbReference type="InterPro" id="IPR020094">
    <property type="entry name" value="TruA/RsuA/RluB/E/F_N"/>
</dbReference>
<organism evidence="2 3">
    <name type="scientific">Polarella glacialis</name>
    <name type="common">Dinoflagellate</name>
    <dbReference type="NCBI Taxonomy" id="89957"/>
    <lineage>
        <taxon>Eukaryota</taxon>
        <taxon>Sar</taxon>
        <taxon>Alveolata</taxon>
        <taxon>Dinophyceae</taxon>
        <taxon>Suessiales</taxon>
        <taxon>Suessiaceae</taxon>
        <taxon>Polarella</taxon>
    </lineage>
</organism>
<dbReference type="PANTHER" id="PTHR47683:SF2">
    <property type="entry name" value="RNA-BINDING S4 DOMAIN-CONTAINING PROTEIN"/>
    <property type="match status" value="1"/>
</dbReference>
<dbReference type="InterPro" id="IPR042092">
    <property type="entry name" value="PsdUridine_s_RsuA/RluB/E/F_cat"/>
</dbReference>
<dbReference type="GO" id="GO:0009982">
    <property type="term" value="F:pseudouridine synthase activity"/>
    <property type="evidence" value="ECO:0007669"/>
    <property type="project" value="InterPro"/>
</dbReference>
<reference evidence="2" key="1">
    <citation type="submission" date="2021-02" db="EMBL/GenBank/DDBJ databases">
        <authorList>
            <person name="Dougan E. K."/>
            <person name="Rhodes N."/>
            <person name="Thang M."/>
            <person name="Chan C."/>
        </authorList>
    </citation>
    <scope>NUCLEOTIDE SEQUENCE</scope>
</reference>
<comment type="caution">
    <text evidence="2">The sequence shown here is derived from an EMBL/GenBank/DDBJ whole genome shotgun (WGS) entry which is preliminary data.</text>
</comment>
<keyword evidence="1" id="KW-0413">Isomerase</keyword>